<dbReference type="PROSITE" id="PS01081">
    <property type="entry name" value="HTH_TETR_1"/>
    <property type="match status" value="1"/>
</dbReference>
<dbReference type="InterPro" id="IPR023772">
    <property type="entry name" value="DNA-bd_HTH_TetR-type_CS"/>
</dbReference>
<dbReference type="SUPFAM" id="SSF46689">
    <property type="entry name" value="Homeodomain-like"/>
    <property type="match status" value="1"/>
</dbReference>
<reference evidence="6 7" key="1">
    <citation type="submission" date="2016-03" db="EMBL/GenBank/DDBJ databases">
        <title>Genome sequence of Rhodococcus kyotonensis KB10.</title>
        <authorList>
            <person name="Jeong H."/>
            <person name="Hong C.E."/>
            <person name="Jo S.H."/>
            <person name="Park J.M."/>
        </authorList>
    </citation>
    <scope>NUCLEOTIDE SEQUENCE [LARGE SCALE GENOMIC DNA]</scope>
    <source>
        <strain evidence="6 7">KB10</strain>
    </source>
</reference>
<feature type="domain" description="HTH tetR-type" evidence="5">
    <location>
        <begin position="6"/>
        <end position="66"/>
    </location>
</feature>
<keyword evidence="7" id="KW-1185">Reference proteome</keyword>
<gene>
    <name evidence="6" type="ORF">A3K89_12900</name>
</gene>
<evidence type="ECO:0000256" key="4">
    <source>
        <dbReference type="PROSITE-ProRule" id="PRU00335"/>
    </source>
</evidence>
<dbReference type="InterPro" id="IPR001647">
    <property type="entry name" value="HTH_TetR"/>
</dbReference>
<dbReference type="PRINTS" id="PR00455">
    <property type="entry name" value="HTHTETR"/>
</dbReference>
<evidence type="ECO:0000256" key="3">
    <source>
        <dbReference type="ARBA" id="ARBA00023163"/>
    </source>
</evidence>
<dbReference type="InterPro" id="IPR009057">
    <property type="entry name" value="Homeodomain-like_sf"/>
</dbReference>
<dbReference type="AlphaFoldDB" id="A0A177Y6L6"/>
<dbReference type="PANTHER" id="PTHR47506:SF3">
    <property type="entry name" value="HTH-TYPE TRANSCRIPTIONAL REGULATOR LMRA"/>
    <property type="match status" value="1"/>
</dbReference>
<dbReference type="Proteomes" id="UP000077519">
    <property type="component" value="Unassembled WGS sequence"/>
</dbReference>
<feature type="DNA-binding region" description="H-T-H motif" evidence="4">
    <location>
        <begin position="29"/>
        <end position="48"/>
    </location>
</feature>
<dbReference type="InterPro" id="IPR054126">
    <property type="entry name" value="CprB_TetR_C"/>
</dbReference>
<dbReference type="InterPro" id="IPR047923">
    <property type="entry name" value="ArpA-like"/>
</dbReference>
<dbReference type="NCBIfam" id="NF041196">
    <property type="entry name" value="ScbR_bind_reg"/>
    <property type="match status" value="1"/>
</dbReference>
<protein>
    <submittedName>
        <fullName evidence="6">TetR family transcriptional regulator</fullName>
    </submittedName>
</protein>
<dbReference type="SUPFAM" id="SSF48498">
    <property type="entry name" value="Tetracyclin repressor-like, C-terminal domain"/>
    <property type="match status" value="1"/>
</dbReference>
<sequence length="213" mass="22987">MQERAENTRQAVLVGAAVSFEKYGYGTASLSTILSHAGVTKGAMYFHFSSKEDLANAVIDAQHQLAMDGLRTVLDHVPTALDAMILASQELARQLVVEPVARGGMRLTLEIGSIQTPVKRPYIDWIESIGKLAARAAAEGDLVDGVDPEMLAKFVVGAFTGVQTLSEVLHGRSDLYQRLSEMWQILLPAVAADSALDRALAVARNEPRNWAAS</sequence>
<dbReference type="Pfam" id="PF00440">
    <property type="entry name" value="TetR_N"/>
    <property type="match status" value="1"/>
</dbReference>
<comment type="caution">
    <text evidence="6">The sequence shown here is derived from an EMBL/GenBank/DDBJ whole genome shotgun (WGS) entry which is preliminary data.</text>
</comment>
<evidence type="ECO:0000313" key="7">
    <source>
        <dbReference type="Proteomes" id="UP000077519"/>
    </source>
</evidence>
<keyword evidence="2 4" id="KW-0238">DNA-binding</keyword>
<dbReference type="PANTHER" id="PTHR47506">
    <property type="entry name" value="TRANSCRIPTIONAL REGULATORY PROTEIN"/>
    <property type="match status" value="1"/>
</dbReference>
<keyword evidence="3" id="KW-0804">Transcription</keyword>
<accession>A0A177Y6L6</accession>
<evidence type="ECO:0000259" key="5">
    <source>
        <dbReference type="PROSITE" id="PS50977"/>
    </source>
</evidence>
<dbReference type="EMBL" id="LVHI01000040">
    <property type="protein sequence ID" value="OAK51125.1"/>
    <property type="molecule type" value="Genomic_DNA"/>
</dbReference>
<evidence type="ECO:0000313" key="6">
    <source>
        <dbReference type="EMBL" id="OAK51125.1"/>
    </source>
</evidence>
<dbReference type="InterPro" id="IPR036271">
    <property type="entry name" value="Tet_transcr_reg_TetR-rel_C_sf"/>
</dbReference>
<dbReference type="Gene3D" id="1.10.357.10">
    <property type="entry name" value="Tetracycline Repressor, domain 2"/>
    <property type="match status" value="1"/>
</dbReference>
<name>A0A177Y6L6_9NOCA</name>
<dbReference type="PROSITE" id="PS50977">
    <property type="entry name" value="HTH_TETR_2"/>
    <property type="match status" value="1"/>
</dbReference>
<proteinExistence type="predicted"/>
<keyword evidence="1" id="KW-0805">Transcription regulation</keyword>
<dbReference type="GO" id="GO:0003677">
    <property type="term" value="F:DNA binding"/>
    <property type="evidence" value="ECO:0007669"/>
    <property type="project" value="UniProtKB-UniRule"/>
</dbReference>
<dbReference type="Pfam" id="PF21935">
    <property type="entry name" value="TetR_C_45"/>
    <property type="match status" value="1"/>
</dbReference>
<organism evidence="6 7">
    <name type="scientific">Rhodococcoides kyotonense</name>
    <dbReference type="NCBI Taxonomy" id="398843"/>
    <lineage>
        <taxon>Bacteria</taxon>
        <taxon>Bacillati</taxon>
        <taxon>Actinomycetota</taxon>
        <taxon>Actinomycetes</taxon>
        <taxon>Mycobacteriales</taxon>
        <taxon>Nocardiaceae</taxon>
        <taxon>Rhodococcoides</taxon>
    </lineage>
</organism>
<evidence type="ECO:0000256" key="1">
    <source>
        <dbReference type="ARBA" id="ARBA00023015"/>
    </source>
</evidence>
<evidence type="ECO:0000256" key="2">
    <source>
        <dbReference type="ARBA" id="ARBA00023125"/>
    </source>
</evidence>
<dbReference type="RefSeq" id="WP_068431584.1">
    <property type="nucleotide sequence ID" value="NZ_LVHI01000040.1"/>
</dbReference>